<keyword evidence="3" id="KW-0862">Zinc</keyword>
<dbReference type="EMBL" id="JH767147">
    <property type="protein sequence ID" value="EQC36702.1"/>
    <property type="molecule type" value="Genomic_DNA"/>
</dbReference>
<evidence type="ECO:0000256" key="4">
    <source>
        <dbReference type="PROSITE-ProRule" id="PRU00091"/>
    </source>
</evidence>
<reference evidence="6 7" key="1">
    <citation type="submission" date="2012-04" db="EMBL/GenBank/DDBJ databases">
        <title>The Genome Sequence of Saprolegnia declina VS20.</title>
        <authorList>
            <consortium name="The Broad Institute Genome Sequencing Platform"/>
            <person name="Russ C."/>
            <person name="Nusbaum C."/>
            <person name="Tyler B."/>
            <person name="van West P."/>
            <person name="Dieguez-Uribeondo J."/>
            <person name="de Bruijn I."/>
            <person name="Tripathy S."/>
            <person name="Jiang R."/>
            <person name="Young S.K."/>
            <person name="Zeng Q."/>
            <person name="Gargeya S."/>
            <person name="Fitzgerald M."/>
            <person name="Haas B."/>
            <person name="Abouelleil A."/>
            <person name="Alvarado L."/>
            <person name="Arachchi H.M."/>
            <person name="Berlin A."/>
            <person name="Chapman S.B."/>
            <person name="Goldberg J."/>
            <person name="Griggs A."/>
            <person name="Gujja S."/>
            <person name="Hansen M."/>
            <person name="Howarth C."/>
            <person name="Imamovic A."/>
            <person name="Larimer J."/>
            <person name="McCowen C."/>
            <person name="Montmayeur A."/>
            <person name="Murphy C."/>
            <person name="Neiman D."/>
            <person name="Pearson M."/>
            <person name="Priest M."/>
            <person name="Roberts A."/>
            <person name="Saif S."/>
            <person name="Shea T."/>
            <person name="Sisk P."/>
            <person name="Sykes S."/>
            <person name="Wortman J."/>
            <person name="Nusbaum C."/>
            <person name="Birren B."/>
        </authorList>
    </citation>
    <scope>NUCLEOTIDE SEQUENCE [LARGE SCALE GENOMIC DNA]</scope>
    <source>
        <strain evidence="6 7">VS20</strain>
    </source>
</reference>
<name>T0S1V2_SAPDV</name>
<dbReference type="OrthoDB" id="660555at2759"/>
<evidence type="ECO:0000256" key="2">
    <source>
        <dbReference type="ARBA" id="ARBA00022771"/>
    </source>
</evidence>
<evidence type="ECO:0000259" key="5">
    <source>
        <dbReference type="PROSITE" id="PS50178"/>
    </source>
</evidence>
<evidence type="ECO:0000313" key="6">
    <source>
        <dbReference type="EMBL" id="EQC36702.1"/>
    </source>
</evidence>
<sequence>MTKYVADQADALRGIDVLQGVPVSGWKPDAHSDRCNACVKKFRLFRRKHHCRVCGEIYCYKCLQERYVRVPLAGTALTLACMWCVDSAPQDEALSRGVPSTRRSLFSLPRSTESDVTLPPPPPVVKSFPLASTHPMLSPIHGVPKLRSVQLKAPSSTVDSLAGICASMCDAMDCAFGALVLYTEGAPLTVLTQQGLGAFVMGEAFRLLCSRAVLAGRICCVNYSSGVFQFCATAPLQDPRTHEVYGCAVVLDAYEKPGLNPALVLPHFAKLSIEKLLSMDPKLRRARPLCSSYHETHAKLISIRRIPKTTEPRLTQ</sequence>
<organism evidence="6 7">
    <name type="scientific">Saprolegnia diclina (strain VS20)</name>
    <dbReference type="NCBI Taxonomy" id="1156394"/>
    <lineage>
        <taxon>Eukaryota</taxon>
        <taxon>Sar</taxon>
        <taxon>Stramenopiles</taxon>
        <taxon>Oomycota</taxon>
        <taxon>Saprolegniomycetes</taxon>
        <taxon>Saprolegniales</taxon>
        <taxon>Saprolegniaceae</taxon>
        <taxon>Saprolegnia</taxon>
    </lineage>
</organism>
<dbReference type="InterPro" id="IPR011011">
    <property type="entry name" value="Znf_FYVE_PHD"/>
</dbReference>
<feature type="domain" description="FYVE-type" evidence="5">
    <location>
        <begin position="29"/>
        <end position="89"/>
    </location>
</feature>
<dbReference type="OMA" id="VDLAYTC"/>
<keyword evidence="2 4" id="KW-0863">Zinc-finger</keyword>
<dbReference type="PANTHER" id="PTHR43102:SF2">
    <property type="entry name" value="GAF DOMAIN-CONTAINING PROTEIN"/>
    <property type="match status" value="1"/>
</dbReference>
<dbReference type="PROSITE" id="PS50178">
    <property type="entry name" value="ZF_FYVE"/>
    <property type="match status" value="1"/>
</dbReference>
<protein>
    <recommendedName>
        <fullName evidence="5">FYVE-type domain-containing protein</fullName>
    </recommendedName>
</protein>
<dbReference type="Pfam" id="PF01363">
    <property type="entry name" value="FYVE"/>
    <property type="match status" value="1"/>
</dbReference>
<evidence type="ECO:0000256" key="1">
    <source>
        <dbReference type="ARBA" id="ARBA00022723"/>
    </source>
</evidence>
<dbReference type="InterPro" id="IPR013083">
    <property type="entry name" value="Znf_RING/FYVE/PHD"/>
</dbReference>
<dbReference type="AlphaFoldDB" id="T0S1V2"/>
<keyword evidence="7" id="KW-1185">Reference proteome</keyword>
<dbReference type="GeneID" id="19946863"/>
<dbReference type="RefSeq" id="XP_008610123.1">
    <property type="nucleotide sequence ID" value="XM_008611901.1"/>
</dbReference>
<dbReference type="STRING" id="1156394.T0S1V2"/>
<keyword evidence="1" id="KW-0479">Metal-binding</keyword>
<dbReference type="Proteomes" id="UP000030762">
    <property type="component" value="Unassembled WGS sequence"/>
</dbReference>
<dbReference type="InterPro" id="IPR017455">
    <property type="entry name" value="Znf_FYVE-rel"/>
</dbReference>
<dbReference type="Gene3D" id="3.30.40.10">
    <property type="entry name" value="Zinc/RING finger domain, C3HC4 (zinc finger)"/>
    <property type="match status" value="1"/>
</dbReference>
<proteinExistence type="predicted"/>
<dbReference type="eggNOG" id="KOG4381">
    <property type="taxonomic scope" value="Eukaryota"/>
</dbReference>
<accession>T0S1V2</accession>
<gene>
    <name evidence="6" type="ORF">SDRG_06136</name>
</gene>
<dbReference type="SMART" id="SM00064">
    <property type="entry name" value="FYVE"/>
    <property type="match status" value="1"/>
</dbReference>
<dbReference type="PANTHER" id="PTHR43102">
    <property type="entry name" value="SLR1143 PROTEIN"/>
    <property type="match status" value="1"/>
</dbReference>
<evidence type="ECO:0000256" key="3">
    <source>
        <dbReference type="ARBA" id="ARBA00022833"/>
    </source>
</evidence>
<evidence type="ECO:0000313" key="7">
    <source>
        <dbReference type="Proteomes" id="UP000030762"/>
    </source>
</evidence>
<dbReference type="SUPFAM" id="SSF57903">
    <property type="entry name" value="FYVE/PHD zinc finger"/>
    <property type="match status" value="1"/>
</dbReference>
<dbReference type="VEuPathDB" id="FungiDB:SDRG_06136"/>
<dbReference type="InterPro" id="IPR000306">
    <property type="entry name" value="Znf_FYVE"/>
</dbReference>
<dbReference type="GO" id="GO:0008270">
    <property type="term" value="F:zinc ion binding"/>
    <property type="evidence" value="ECO:0007669"/>
    <property type="project" value="UniProtKB-KW"/>
</dbReference>
<dbReference type="InParanoid" id="T0S1V2"/>